<organism evidence="2 3">
    <name type="scientific">Neohortaea acidophila</name>
    <dbReference type="NCBI Taxonomy" id="245834"/>
    <lineage>
        <taxon>Eukaryota</taxon>
        <taxon>Fungi</taxon>
        <taxon>Dikarya</taxon>
        <taxon>Ascomycota</taxon>
        <taxon>Pezizomycotina</taxon>
        <taxon>Dothideomycetes</taxon>
        <taxon>Dothideomycetidae</taxon>
        <taxon>Mycosphaerellales</taxon>
        <taxon>Teratosphaeriaceae</taxon>
        <taxon>Neohortaea</taxon>
    </lineage>
</organism>
<dbReference type="AlphaFoldDB" id="A0A6A6PVG3"/>
<feature type="region of interest" description="Disordered" evidence="1">
    <location>
        <begin position="610"/>
        <end position="663"/>
    </location>
</feature>
<dbReference type="Proteomes" id="UP000799767">
    <property type="component" value="Unassembled WGS sequence"/>
</dbReference>
<dbReference type="EMBL" id="MU001635">
    <property type="protein sequence ID" value="KAF2483257.1"/>
    <property type="molecule type" value="Genomic_DNA"/>
</dbReference>
<dbReference type="OrthoDB" id="3650809at2759"/>
<accession>A0A6A6PVG3</accession>
<keyword evidence="3" id="KW-1185">Reference proteome</keyword>
<name>A0A6A6PVG3_9PEZI</name>
<feature type="compositionally biased region" description="Basic and acidic residues" evidence="1">
    <location>
        <begin position="651"/>
        <end position="663"/>
    </location>
</feature>
<evidence type="ECO:0000313" key="3">
    <source>
        <dbReference type="Proteomes" id="UP000799767"/>
    </source>
</evidence>
<protein>
    <submittedName>
        <fullName evidence="2">Uncharacterized protein</fullName>
    </submittedName>
</protein>
<dbReference type="GeneID" id="54478117"/>
<gene>
    <name evidence="2" type="ORF">BDY17DRAFT_324009</name>
</gene>
<feature type="compositionally biased region" description="Basic and acidic residues" evidence="1">
    <location>
        <begin position="615"/>
        <end position="631"/>
    </location>
</feature>
<proteinExistence type="predicted"/>
<feature type="compositionally biased region" description="Polar residues" evidence="1">
    <location>
        <begin position="516"/>
        <end position="536"/>
    </location>
</feature>
<evidence type="ECO:0000256" key="1">
    <source>
        <dbReference type="SAM" id="MobiDB-lite"/>
    </source>
</evidence>
<evidence type="ECO:0000313" key="2">
    <source>
        <dbReference type="EMBL" id="KAF2483257.1"/>
    </source>
</evidence>
<reference evidence="2" key="1">
    <citation type="journal article" date="2020" name="Stud. Mycol.">
        <title>101 Dothideomycetes genomes: a test case for predicting lifestyles and emergence of pathogens.</title>
        <authorList>
            <person name="Haridas S."/>
            <person name="Albert R."/>
            <person name="Binder M."/>
            <person name="Bloem J."/>
            <person name="Labutti K."/>
            <person name="Salamov A."/>
            <person name="Andreopoulos B."/>
            <person name="Baker S."/>
            <person name="Barry K."/>
            <person name="Bills G."/>
            <person name="Bluhm B."/>
            <person name="Cannon C."/>
            <person name="Castanera R."/>
            <person name="Culley D."/>
            <person name="Daum C."/>
            <person name="Ezra D."/>
            <person name="Gonzalez J."/>
            <person name="Henrissat B."/>
            <person name="Kuo A."/>
            <person name="Liang C."/>
            <person name="Lipzen A."/>
            <person name="Lutzoni F."/>
            <person name="Magnuson J."/>
            <person name="Mondo S."/>
            <person name="Nolan M."/>
            <person name="Ohm R."/>
            <person name="Pangilinan J."/>
            <person name="Park H.-J."/>
            <person name="Ramirez L."/>
            <person name="Alfaro M."/>
            <person name="Sun H."/>
            <person name="Tritt A."/>
            <person name="Yoshinaga Y."/>
            <person name="Zwiers L.-H."/>
            <person name="Turgeon B."/>
            <person name="Goodwin S."/>
            <person name="Spatafora J."/>
            <person name="Crous P."/>
            <person name="Grigoriev I."/>
        </authorList>
    </citation>
    <scope>NUCLEOTIDE SEQUENCE</scope>
    <source>
        <strain evidence="2">CBS 113389</strain>
    </source>
</reference>
<feature type="region of interest" description="Disordered" evidence="1">
    <location>
        <begin position="502"/>
        <end position="574"/>
    </location>
</feature>
<sequence length="712" mass="79846">MATPASDIDLLLSKVTIQVLGAWCPARAEPLQCFRPVHRTYQHPPAAVLAPQTSTPTATSIPSVCGGSLRVLHDATGEHEPRAVVYDRDIEKSFEWALGEETMLIAVEAFLDDEHGRIGHVDSEATLLRRFADYVRTLGTQPVTVTISSLVNDMLARYVDLGDGRESFAWRDHVAVLRKFVLAQECFFFDAGRSPAVQVTFELARQKPDGLDIHLHFAWNPPVIGFHNLCNVISEGDRISFRPTIENVRQDGPSRTTTEFFIGPTETWLKWDEASEKFEGIIPGRVAAQVGAERLDRYTIQLDFTARLTNWYPGNFVWERLIRCALPVTVKRKPATCTPCRYNIASPPVPRTNDSRLLRGTERHRPLARRLPLLTSPLRKTTPRSRPSVLKPDFVSRLPWGGKENEDLSTEEAAKLLKLKEEQQPRGPQSPVRLHSLSLARFHEAVGMLPPSPPSSLSDFEVRTVRHIVHTTPASARHARNVPYASSAVPISEDTFSDTVDLGSTHIDRRGRLASRSPSASKNRTPTNSAFSTPAKNITPPAVMYESSPEKRGRSSRQRSLAIKHWNSRSPSIKSRIPRTTCYSCAIRNRRSRFGEENGVQTCLTCASPSKHHVERNYSRSDGNESYHQQDHNAPSTVDLEPLPTRPAGPKAEDSPQKASLEAKVEDWQVQIQKNFEEFEARKREGVEENLDVTMDDLEDSDESFSMLQDSL</sequence>
<dbReference type="RefSeq" id="XP_033589827.1">
    <property type="nucleotide sequence ID" value="XM_033737115.1"/>
</dbReference>